<evidence type="ECO:0000256" key="2">
    <source>
        <dbReference type="ARBA" id="ARBA00022857"/>
    </source>
</evidence>
<organism evidence="5">
    <name type="scientific">Melanaphis sacchari</name>
    <dbReference type="NCBI Taxonomy" id="742174"/>
    <lineage>
        <taxon>Eukaryota</taxon>
        <taxon>Metazoa</taxon>
        <taxon>Ecdysozoa</taxon>
        <taxon>Arthropoda</taxon>
        <taxon>Hexapoda</taxon>
        <taxon>Insecta</taxon>
        <taxon>Pterygota</taxon>
        <taxon>Neoptera</taxon>
        <taxon>Paraneoptera</taxon>
        <taxon>Hemiptera</taxon>
        <taxon>Sternorrhyncha</taxon>
        <taxon>Aphidomorpha</taxon>
        <taxon>Aphidoidea</taxon>
        <taxon>Aphididae</taxon>
        <taxon>Aphidini</taxon>
        <taxon>Melanaphis</taxon>
    </lineage>
</organism>
<dbReference type="EC" id="1.1.1.184" evidence="4"/>
<comment type="similarity">
    <text evidence="1">Belongs to the short-chain dehydrogenases/reductases (SDR) family.</text>
</comment>
<gene>
    <name evidence="5" type="primary">CBR3</name>
</gene>
<accession>A0A2H8TPU2</accession>
<sequence>MPARLAIVTGGNKGIGYAIVKALCERFDGDVYLTARDVGRGLAAVDRLKELGLKPKFHQLDVTDVGSVAGFAEYVKANYAGIDVLVNNAAITSMLFVTEPFGVMAEETIRVNYFALRSVCDALFPLLLPGARVVNLSSRLGSLSAIPGDELKRQLSSPRLTVDELDALMRQFVDKAKAGDHEQAGWPNLPYDVSKVGVSALTFIQQRAFDVDRRTDIVVNAVHPGYVDTDMTSHQGPLTIEQGAEAPVYLALLPAGERDVRGRYVWNDKTVKDWSKC</sequence>
<keyword evidence="2" id="KW-0521">NADP</keyword>
<dbReference type="GO" id="GO:0004090">
    <property type="term" value="F:carbonyl reductase (NADPH) activity"/>
    <property type="evidence" value="ECO:0007669"/>
    <property type="project" value="UniProtKB-EC"/>
</dbReference>
<dbReference type="PRINTS" id="PR00081">
    <property type="entry name" value="GDHRDH"/>
</dbReference>
<reference evidence="5" key="1">
    <citation type="submission" date="2017-10" db="EMBL/GenBank/DDBJ databases">
        <title>Transcriptome Assembly of Sugarcane Aphid Adults.</title>
        <authorList>
            <person name="Scully E.D."/>
            <person name="Palmer N.A."/>
            <person name="Geib S.M."/>
            <person name="Sarath G."/>
            <person name="Sattler S.E."/>
        </authorList>
    </citation>
    <scope>NUCLEOTIDE SEQUENCE</scope>
    <source>
        <tissue evidence="5">Whole body</tissue>
    </source>
</reference>
<proteinExistence type="inferred from homology"/>
<dbReference type="CDD" id="cd05324">
    <property type="entry name" value="carb_red_PTCR-like_SDR_c"/>
    <property type="match status" value="1"/>
</dbReference>
<dbReference type="PANTHER" id="PTHR43963">
    <property type="entry name" value="CARBONYL REDUCTASE 1-RELATED"/>
    <property type="match status" value="1"/>
</dbReference>
<dbReference type="PANTHER" id="PTHR43963:SF4">
    <property type="entry name" value="CARBONYL REDUCTASE (NADPH)"/>
    <property type="match status" value="1"/>
</dbReference>
<dbReference type="InterPro" id="IPR002347">
    <property type="entry name" value="SDR_fam"/>
</dbReference>
<dbReference type="Pfam" id="PF00106">
    <property type="entry name" value="adh_short"/>
    <property type="match status" value="1"/>
</dbReference>
<protein>
    <recommendedName>
        <fullName evidence="4">carbonyl reductase (NADPH)</fullName>
        <ecNumber evidence="4">1.1.1.184</ecNumber>
    </recommendedName>
</protein>
<dbReference type="InterPro" id="IPR045313">
    <property type="entry name" value="CBR1-like"/>
</dbReference>
<name>A0A2H8TPU2_9HEMI</name>
<dbReference type="InterPro" id="IPR036291">
    <property type="entry name" value="NAD(P)-bd_dom_sf"/>
</dbReference>
<evidence type="ECO:0000313" key="5">
    <source>
        <dbReference type="EMBL" id="MBW16217.1"/>
    </source>
</evidence>
<dbReference type="Gene3D" id="3.40.50.720">
    <property type="entry name" value="NAD(P)-binding Rossmann-like Domain"/>
    <property type="match status" value="1"/>
</dbReference>
<evidence type="ECO:0000256" key="1">
    <source>
        <dbReference type="ARBA" id="ARBA00006484"/>
    </source>
</evidence>
<dbReference type="EMBL" id="GFXV01004412">
    <property type="protein sequence ID" value="MBW16217.1"/>
    <property type="molecule type" value="Transcribed_RNA"/>
</dbReference>
<keyword evidence="3" id="KW-0560">Oxidoreductase</keyword>
<dbReference type="SUPFAM" id="SSF51735">
    <property type="entry name" value="NAD(P)-binding Rossmann-fold domains"/>
    <property type="match status" value="1"/>
</dbReference>
<evidence type="ECO:0000256" key="4">
    <source>
        <dbReference type="ARBA" id="ARBA00026118"/>
    </source>
</evidence>
<evidence type="ECO:0000256" key="3">
    <source>
        <dbReference type="ARBA" id="ARBA00023002"/>
    </source>
</evidence>
<dbReference type="AlphaFoldDB" id="A0A2H8TPU2"/>